<keyword evidence="3" id="KW-1185">Reference proteome</keyword>
<evidence type="ECO:0008006" key="4">
    <source>
        <dbReference type="Google" id="ProtNLM"/>
    </source>
</evidence>
<accession>A0AAF0Y6S1</accession>
<name>A0AAF0Y6S1_9TREE</name>
<protein>
    <recommendedName>
        <fullName evidence="4">BTB domain-containing protein</fullName>
    </recommendedName>
</protein>
<dbReference type="EMBL" id="CP086716">
    <property type="protein sequence ID" value="WOO80387.1"/>
    <property type="molecule type" value="Genomic_DNA"/>
</dbReference>
<proteinExistence type="predicted"/>
<evidence type="ECO:0000313" key="2">
    <source>
        <dbReference type="EMBL" id="WOO80387.1"/>
    </source>
</evidence>
<feature type="region of interest" description="Disordered" evidence="1">
    <location>
        <begin position="1"/>
        <end position="26"/>
    </location>
</feature>
<evidence type="ECO:0000313" key="3">
    <source>
        <dbReference type="Proteomes" id="UP000827549"/>
    </source>
</evidence>
<reference evidence="2" key="1">
    <citation type="submission" date="2023-10" db="EMBL/GenBank/DDBJ databases">
        <authorList>
            <person name="Noh H."/>
        </authorList>
    </citation>
    <scope>NUCLEOTIDE SEQUENCE</scope>
    <source>
        <strain evidence="2">DUCC4014</strain>
    </source>
</reference>
<sequence>MASTPPAPKKRKAGDDEEDAEPIRDDDTWTTGDYALVSSDNVRFRVDLVHLLSAISVFRDMASVAAQGADRELHFTDDSIETAAVLERFLTLLIDATVDDKDIDRFSNFKHLASMTRFLVKYDCPFLMTVLGLRVKEMSSTGRSTLFMFIIGSIMDDTDLCISALSKKRRTWGETSVPDTNTTRNLTNFHCLNPQSLAYNRWSMIPGPYLYALHRAWALVGDSDDLKTKFQQVLDDVKGMSDPQWRRSSAHPPAARNT</sequence>
<evidence type="ECO:0000256" key="1">
    <source>
        <dbReference type="SAM" id="MobiDB-lite"/>
    </source>
</evidence>
<dbReference type="AlphaFoldDB" id="A0AAF0Y6S1"/>
<dbReference type="GeneID" id="87807145"/>
<dbReference type="RefSeq" id="XP_062626419.1">
    <property type="nucleotide sequence ID" value="XM_062770434.1"/>
</dbReference>
<gene>
    <name evidence="2" type="ORF">LOC62_03G003904</name>
</gene>
<organism evidence="2 3">
    <name type="scientific">Vanrija pseudolonga</name>
    <dbReference type="NCBI Taxonomy" id="143232"/>
    <lineage>
        <taxon>Eukaryota</taxon>
        <taxon>Fungi</taxon>
        <taxon>Dikarya</taxon>
        <taxon>Basidiomycota</taxon>
        <taxon>Agaricomycotina</taxon>
        <taxon>Tremellomycetes</taxon>
        <taxon>Trichosporonales</taxon>
        <taxon>Trichosporonaceae</taxon>
        <taxon>Vanrija</taxon>
    </lineage>
</organism>
<dbReference type="Proteomes" id="UP000827549">
    <property type="component" value="Chromosome 3"/>
</dbReference>